<dbReference type="AlphaFoldDB" id="A0A699KMN4"/>
<evidence type="ECO:0000313" key="1">
    <source>
        <dbReference type="EMBL" id="GFB02685.1"/>
    </source>
</evidence>
<accession>A0A699KMN4</accession>
<organism evidence="1">
    <name type="scientific">Tanacetum cinerariifolium</name>
    <name type="common">Dalmatian daisy</name>
    <name type="synonym">Chrysanthemum cinerariifolium</name>
    <dbReference type="NCBI Taxonomy" id="118510"/>
    <lineage>
        <taxon>Eukaryota</taxon>
        <taxon>Viridiplantae</taxon>
        <taxon>Streptophyta</taxon>
        <taxon>Embryophyta</taxon>
        <taxon>Tracheophyta</taxon>
        <taxon>Spermatophyta</taxon>
        <taxon>Magnoliopsida</taxon>
        <taxon>eudicotyledons</taxon>
        <taxon>Gunneridae</taxon>
        <taxon>Pentapetalae</taxon>
        <taxon>asterids</taxon>
        <taxon>campanulids</taxon>
        <taxon>Asterales</taxon>
        <taxon>Asteraceae</taxon>
        <taxon>Asteroideae</taxon>
        <taxon>Anthemideae</taxon>
        <taxon>Anthemidinae</taxon>
        <taxon>Tanacetum</taxon>
    </lineage>
</organism>
<feature type="non-terminal residue" evidence="1">
    <location>
        <position position="197"/>
    </location>
</feature>
<name>A0A699KMN4_TANCI</name>
<reference evidence="1" key="1">
    <citation type="journal article" date="2019" name="Sci. Rep.">
        <title>Draft genome of Tanacetum cinerariifolium, the natural source of mosquito coil.</title>
        <authorList>
            <person name="Yamashiro T."/>
            <person name="Shiraishi A."/>
            <person name="Satake H."/>
            <person name="Nakayama K."/>
        </authorList>
    </citation>
    <scope>NUCLEOTIDE SEQUENCE</scope>
</reference>
<comment type="caution">
    <text evidence="1">The sequence shown here is derived from an EMBL/GenBank/DDBJ whole genome shotgun (WGS) entry which is preliminary data.</text>
</comment>
<sequence>MQWPPISASIIIGPSVPLSSPRGGKRISGLGEKLCVILCLATLSQDRRHPKIEHNDFLIAREEIAAASKTEEKKEDEKKTKKRRKESQILLSQEDLKKYDREWWELCDLIQLVNPETVIPLNIFQEVLEKNMLVLDPSTSMEWTPAKNNTWKERIASTLRAYEFVTRTICGDTNYPLEGGINHEKKCKRFKSLLKTN</sequence>
<dbReference type="EMBL" id="BKCJ010536348">
    <property type="protein sequence ID" value="GFB02685.1"/>
    <property type="molecule type" value="Genomic_DNA"/>
</dbReference>
<gene>
    <name evidence="1" type="ORF">Tci_674656</name>
</gene>
<proteinExistence type="predicted"/>
<protein>
    <submittedName>
        <fullName evidence="1">Uncharacterized protein</fullName>
    </submittedName>
</protein>